<accession>A0A2H0VCX1</accession>
<proteinExistence type="predicted"/>
<reference evidence="2" key="1">
    <citation type="submission" date="2017-09" db="EMBL/GenBank/DDBJ databases">
        <title>Depth-based differentiation of microbial function through sediment-hosted aquifers and enrichment of novel symbionts in the deep terrestrial subsurface.</title>
        <authorList>
            <person name="Probst A.J."/>
            <person name="Ladd B."/>
            <person name="Jarett J.K."/>
            <person name="Geller-Mcgrath D.E."/>
            <person name="Sieber C.M.K."/>
            <person name="Emerson J.B."/>
            <person name="Anantharaman K."/>
            <person name="Thomas B.C."/>
            <person name="Malmstrom R."/>
            <person name="Stieglmeier M."/>
            <person name="Klingl A."/>
            <person name="Woyke T."/>
            <person name="Ryan C.M."/>
            <person name="Banfield J.F."/>
        </authorList>
    </citation>
    <scope>NUCLEOTIDE SEQUENCE [LARGE SCALE GENOMIC DNA]</scope>
</reference>
<evidence type="ECO:0008006" key="3">
    <source>
        <dbReference type="Google" id="ProtNLM"/>
    </source>
</evidence>
<protein>
    <recommendedName>
        <fullName evidence="3">DUF5667 domain-containing protein</fullName>
    </recommendedName>
</protein>
<dbReference type="AlphaFoldDB" id="A0A2H0VCX1"/>
<dbReference type="EMBL" id="PFAJ01000052">
    <property type="protein sequence ID" value="PIR96957.1"/>
    <property type="molecule type" value="Genomic_DNA"/>
</dbReference>
<name>A0A2H0VCX1_9BACT</name>
<evidence type="ECO:0000313" key="2">
    <source>
        <dbReference type="Proteomes" id="UP000230557"/>
    </source>
</evidence>
<comment type="caution">
    <text evidence="1">The sequence shown here is derived from an EMBL/GenBank/DDBJ whole genome shotgun (WGS) entry which is preliminary data.</text>
</comment>
<evidence type="ECO:0000313" key="1">
    <source>
        <dbReference type="EMBL" id="PIR96957.1"/>
    </source>
</evidence>
<dbReference type="Proteomes" id="UP000230557">
    <property type="component" value="Unassembled WGS sequence"/>
</dbReference>
<organism evidence="1 2">
    <name type="scientific">Candidatus Doudnabacteria bacterium CG10_big_fil_rev_8_21_14_0_10_41_10</name>
    <dbReference type="NCBI Taxonomy" id="1974551"/>
    <lineage>
        <taxon>Bacteria</taxon>
        <taxon>Candidatus Doudnaibacteriota</taxon>
    </lineage>
</organism>
<sequence>MKKLLMILVIIFIVFWGLALSLKNSTFGPDSFEYFFKTTGQWLDLNFLTIGAPEKQEKHLDLATIKLDDGDLTGYERELASAYFMAEQLALIDQKYILLLENVYNVTLEHLKREKKEIGLVEATQHYNEKAIKNLLQKHQHTPELTFEYNRLVEQRLILEEVREDLSQEQITTLNQARGVLEQGIEIEWAYDLVSEIN</sequence>
<gene>
    <name evidence="1" type="ORF">COT91_03960</name>
</gene>